<dbReference type="PANTHER" id="PTHR43673:SF10">
    <property type="entry name" value="NADH DEHYDROGENASE_NAD(P)H NITROREDUCTASE XCC3605-RELATED"/>
    <property type="match status" value="1"/>
</dbReference>
<dbReference type="AlphaFoldDB" id="Q97F22"/>
<dbReference type="PROSITE" id="PS51379">
    <property type="entry name" value="4FE4S_FER_2"/>
    <property type="match status" value="2"/>
</dbReference>
<dbReference type="Gene3D" id="3.40.109.10">
    <property type="entry name" value="NADH Oxidase"/>
    <property type="match status" value="1"/>
</dbReference>
<dbReference type="STRING" id="272562.CA_C2933"/>
<dbReference type="eggNOG" id="COG0778">
    <property type="taxonomic scope" value="Bacteria"/>
</dbReference>
<dbReference type="InterPro" id="IPR029479">
    <property type="entry name" value="Nitroreductase"/>
</dbReference>
<dbReference type="Gene3D" id="3.30.70.20">
    <property type="match status" value="1"/>
</dbReference>
<sequence>MELIKVDRLKCKKCGICAAVCPSIVLGMEEDGPKELKGTNCIECGQCVAVCPSGAIDNVKTSISKQEELKEFPVIDEKLAELFLRSRRSIRCYKNVPVEDDKLVKLVNIAHFAPSASNSQNISYIVVKDKKILKKATEFVIDWMEAQIDNPSHWSFPKQVKDYREKGIDKILRDAPTLILGVAPKEFKNGRENTIFSFSYMELFATALGLGSCFAGLFEMCAFDNYEPLIDLFKLQENMVITGAVMVGYPKYKYKRLVDRNELKVSFIK</sequence>
<protein>
    <submittedName>
        <fullName evidence="7">Ferredoxin-like domain fused to nitroreductase-like domain</fullName>
    </submittedName>
</protein>
<dbReference type="OrthoDB" id="368873at2"/>
<dbReference type="PATRIC" id="fig|272562.8.peg.3117"/>
<dbReference type="SUPFAM" id="SSF54862">
    <property type="entry name" value="4Fe-4S ferredoxins"/>
    <property type="match status" value="1"/>
</dbReference>
<dbReference type="GO" id="GO:0051536">
    <property type="term" value="F:iron-sulfur cluster binding"/>
    <property type="evidence" value="ECO:0007669"/>
    <property type="project" value="UniProtKB-KW"/>
</dbReference>
<evidence type="ECO:0000256" key="4">
    <source>
        <dbReference type="ARBA" id="ARBA00023004"/>
    </source>
</evidence>
<keyword evidence="3" id="KW-0560">Oxidoreductase</keyword>
<dbReference type="SUPFAM" id="SSF55469">
    <property type="entry name" value="FMN-dependent nitroreductase-like"/>
    <property type="match status" value="1"/>
</dbReference>
<dbReference type="EMBL" id="AE001437">
    <property type="protein sequence ID" value="AAK80875.1"/>
    <property type="molecule type" value="Genomic_DNA"/>
</dbReference>
<reference evidence="7 8" key="1">
    <citation type="journal article" date="2001" name="J. Bacteriol.">
        <title>Genome sequence and comparative analysis of the solvent-producing bacterium Clostridium acetobutylicum.</title>
        <authorList>
            <person name="Nolling J."/>
            <person name="Breton G."/>
            <person name="Omelchenko M.V."/>
            <person name="Makarova K.S."/>
            <person name="Zeng Q."/>
            <person name="Gibson R."/>
            <person name="Lee H.M."/>
            <person name="Dubois J."/>
            <person name="Qiu D."/>
            <person name="Hitti J."/>
            <person name="Wolf Y.I."/>
            <person name="Tatusov R.L."/>
            <person name="Sabathe F."/>
            <person name="Doucette-Stamm L."/>
            <person name="Soucaille P."/>
            <person name="Daly M.J."/>
            <person name="Bennett G.N."/>
            <person name="Koonin E.V."/>
            <person name="Smith D.R."/>
        </authorList>
    </citation>
    <scope>NUCLEOTIDE SEQUENCE [LARGE SCALE GENOMIC DNA]</scope>
    <source>
        <strain evidence="8">ATCC 824 / DSM 792 / JCM 1419 / LMG 5710 / VKM B-1787</strain>
    </source>
</reference>
<evidence type="ECO:0000256" key="2">
    <source>
        <dbReference type="ARBA" id="ARBA00022723"/>
    </source>
</evidence>
<keyword evidence="4" id="KW-0408">Iron</keyword>
<dbReference type="InterPro" id="IPR017900">
    <property type="entry name" value="4Fe4S_Fe_S_CS"/>
</dbReference>
<evidence type="ECO:0000256" key="5">
    <source>
        <dbReference type="ARBA" id="ARBA00023014"/>
    </source>
</evidence>
<evidence type="ECO:0000313" key="7">
    <source>
        <dbReference type="EMBL" id="AAK80875.1"/>
    </source>
</evidence>
<dbReference type="PIR" id="H97260">
    <property type="entry name" value="H97260"/>
</dbReference>
<dbReference type="Proteomes" id="UP000000814">
    <property type="component" value="Chromosome"/>
</dbReference>
<dbReference type="InterPro" id="IPR000415">
    <property type="entry name" value="Nitroreductase-like"/>
</dbReference>
<proteinExistence type="inferred from homology"/>
<accession>Q97F22</accession>
<dbReference type="Pfam" id="PF00881">
    <property type="entry name" value="Nitroreductase"/>
    <property type="match status" value="1"/>
</dbReference>
<comment type="similarity">
    <text evidence="1">Belongs to the nitroreductase family.</text>
</comment>
<evidence type="ECO:0000313" key="8">
    <source>
        <dbReference type="Proteomes" id="UP000000814"/>
    </source>
</evidence>
<dbReference type="eggNOG" id="COG1145">
    <property type="taxonomic scope" value="Bacteria"/>
</dbReference>
<keyword evidence="5" id="KW-0411">Iron-sulfur</keyword>
<evidence type="ECO:0000256" key="1">
    <source>
        <dbReference type="ARBA" id="ARBA00007118"/>
    </source>
</evidence>
<feature type="domain" description="4Fe-4S ferredoxin-type" evidence="6">
    <location>
        <begin position="32"/>
        <end position="61"/>
    </location>
</feature>
<dbReference type="GO" id="GO:0016491">
    <property type="term" value="F:oxidoreductase activity"/>
    <property type="evidence" value="ECO:0007669"/>
    <property type="project" value="UniProtKB-KW"/>
</dbReference>
<dbReference type="InterPro" id="IPR017896">
    <property type="entry name" value="4Fe4S_Fe-S-bd"/>
</dbReference>
<dbReference type="CDD" id="cd02143">
    <property type="entry name" value="nitroreductase_FeS-like"/>
    <property type="match status" value="1"/>
</dbReference>
<keyword evidence="8" id="KW-1185">Reference proteome</keyword>
<name>Q97F22_CLOAB</name>
<dbReference type="HOGENOM" id="CLU_070764_2_0_9"/>
<dbReference type="RefSeq" id="WP_010966216.1">
    <property type="nucleotide sequence ID" value="NC_003030.1"/>
</dbReference>
<dbReference type="PANTHER" id="PTHR43673">
    <property type="entry name" value="NAD(P)H NITROREDUCTASE YDGI-RELATED"/>
    <property type="match status" value="1"/>
</dbReference>
<dbReference type="GeneID" id="44999421"/>
<dbReference type="PROSITE" id="PS00198">
    <property type="entry name" value="4FE4S_FER_1"/>
    <property type="match status" value="1"/>
</dbReference>
<evidence type="ECO:0000256" key="3">
    <source>
        <dbReference type="ARBA" id="ARBA00023002"/>
    </source>
</evidence>
<keyword evidence="2" id="KW-0479">Metal-binding</keyword>
<dbReference type="KEGG" id="cac:CA_C2933"/>
<gene>
    <name evidence="7" type="ordered locus">CA_C2933</name>
</gene>
<organism evidence="7 8">
    <name type="scientific">Clostridium acetobutylicum (strain ATCC 824 / DSM 792 / JCM 1419 / IAM 19013 / LMG 5710 / NBRC 13948 / NRRL B-527 / VKM B-1787 / 2291 / W)</name>
    <dbReference type="NCBI Taxonomy" id="272562"/>
    <lineage>
        <taxon>Bacteria</taxon>
        <taxon>Bacillati</taxon>
        <taxon>Bacillota</taxon>
        <taxon>Clostridia</taxon>
        <taxon>Eubacteriales</taxon>
        <taxon>Clostridiaceae</taxon>
        <taxon>Clostridium</taxon>
    </lineage>
</organism>
<evidence type="ECO:0000259" key="6">
    <source>
        <dbReference type="PROSITE" id="PS51379"/>
    </source>
</evidence>
<dbReference type="Pfam" id="PF13237">
    <property type="entry name" value="Fer4_10"/>
    <property type="match status" value="1"/>
</dbReference>
<feature type="domain" description="4Fe-4S ferredoxin-type" evidence="6">
    <location>
        <begin position="2"/>
        <end position="31"/>
    </location>
</feature>
<dbReference type="GO" id="GO:0046872">
    <property type="term" value="F:metal ion binding"/>
    <property type="evidence" value="ECO:0007669"/>
    <property type="project" value="UniProtKB-KW"/>
</dbReference>